<evidence type="ECO:0000313" key="1">
    <source>
        <dbReference type="EMBL" id="HIQ90212.1"/>
    </source>
</evidence>
<name>A0A9D1CXZ7_9FIRM</name>
<sequence>MNAEKLKDYNFLKSKTIDEIYSLFDGLSDAEKRSVINNKSFLERLSENEVYDLLNDLSEDDYFIILHNPYFLRKVSQISLFEIIPLFSNKQLLDLFSNSYFLEKLSKIEDPKQVLDLFDENERMNLLRNSKFVQKINLDGEKTAEYLKYNFSKVEKFELLNYKFIADGISSQYLSYLARDLTLEERTILLSNPDFTANLNVFSIMEIGKDVLVTEKLDGKSIATLAYNLPHDKRYEIIYDEKFFQKLDGDGITRLIYDFSFDEKISIINDKKFFDKLSGQNICHICEKMSESERIKVISNRDVLNKLGGSEITSLISDFDVSLKKKFVFNDKLYWKLNSYNIELLSLDFSFEDKIRVINLFLDKLQGSTIFELAKDGPQALRHKLISDSRIFEKLDGYQISCLVSDFGVDERFDFLNKDEMIKKYKDIDLRSFTMGFSDDKLGKVILNNDLIRNIKTDDLIFILNLVSDSQKLRALDDDFILENLSMRDVCLICEDMDINKRGELLEKNKIQSKIKSLDGMDDLNGRWKRYFDLFGGKALDLIRKKPKEIKRVIDTDKIELLKGWFDKTGQKFIPPFYVVSAFPLKEASKFLTSQRMWNRCLKYFPLSSDSDKIAFMKFAYAFGVFDGDADGFTKLTNILKRVPRYINKMEYEKLSSDKLFDSKLKEISVSEGLKGAQGFSDVFRENNGRFTLTLDVQKYPKTMMVLRKKLENLKNRDVLSFNDIVSLANNFDFIYDKSFYEFFLKNSDDIFNNQDSMIYISEIQRRFAEIKTVNSNRKLDLNLAVNYVRENKYGCVMRGNEELAELSKIAGYNDEDFMVLQNIYNEGRKRVFSTIPRVTGNIKGYRYEIIRLDNPLSLTIGVMSDCCQKLHDAAETCMEHSAVSKDGRLFVLYDESGNLVAQSWVWRNRDVLCFDNIEIPKRAFKRFDSTSERTKFTNNVFDAYMKCAKELFIKDEKVYKSLLEEGKITREDFNGLRLGKITIGLGYNDIASVIQNKLKKDEDILVRPASFVPPVLLNRDLYVMDSEIQYVALKRDDRIYSDKEALDIYYDEVNSYKLKDAFLKFDSLVLKKLEEAGMDLNLVKVALSPNLIIVYEEDTYKVRVWKVFINDNIFDDDYKRSVLRQLENNLKEIASSRRIEIIEGAITQDGWNEKWGRGYGR</sequence>
<evidence type="ECO:0000313" key="2">
    <source>
        <dbReference type="Proteomes" id="UP000886786"/>
    </source>
</evidence>
<reference evidence="1" key="2">
    <citation type="journal article" date="2021" name="PeerJ">
        <title>Extensive microbial diversity within the chicken gut microbiome revealed by metagenomics and culture.</title>
        <authorList>
            <person name="Gilroy R."/>
            <person name="Ravi A."/>
            <person name="Getino M."/>
            <person name="Pursley I."/>
            <person name="Horton D.L."/>
            <person name="Alikhan N.F."/>
            <person name="Baker D."/>
            <person name="Gharbi K."/>
            <person name="Hall N."/>
            <person name="Watson M."/>
            <person name="Adriaenssens E.M."/>
            <person name="Foster-Nyarko E."/>
            <person name="Jarju S."/>
            <person name="Secka A."/>
            <person name="Antonio M."/>
            <person name="Oren A."/>
            <person name="Chaudhuri R.R."/>
            <person name="La Ragione R."/>
            <person name="Hildebrand F."/>
            <person name="Pallen M.J."/>
        </authorList>
    </citation>
    <scope>NUCLEOTIDE SEQUENCE</scope>
    <source>
        <strain evidence="1">CHK147-3167</strain>
    </source>
</reference>
<gene>
    <name evidence="1" type="ORF">IAB27_01095</name>
</gene>
<protein>
    <submittedName>
        <fullName evidence="1">Uncharacterized protein</fullName>
    </submittedName>
</protein>
<dbReference type="Proteomes" id="UP000886786">
    <property type="component" value="Unassembled WGS sequence"/>
</dbReference>
<dbReference type="EMBL" id="DVFV01000024">
    <property type="protein sequence ID" value="HIQ90212.1"/>
    <property type="molecule type" value="Genomic_DNA"/>
</dbReference>
<reference evidence="1" key="1">
    <citation type="submission" date="2020-10" db="EMBL/GenBank/DDBJ databases">
        <authorList>
            <person name="Gilroy R."/>
        </authorList>
    </citation>
    <scope>NUCLEOTIDE SEQUENCE</scope>
    <source>
        <strain evidence="1">CHK147-3167</strain>
    </source>
</reference>
<accession>A0A9D1CXZ7</accession>
<proteinExistence type="predicted"/>
<dbReference type="AlphaFoldDB" id="A0A9D1CXZ7"/>
<organism evidence="1 2">
    <name type="scientific">Candidatus Coprosoma intestinipullorum</name>
    <dbReference type="NCBI Taxonomy" id="2840752"/>
    <lineage>
        <taxon>Bacteria</taxon>
        <taxon>Bacillati</taxon>
        <taxon>Bacillota</taxon>
        <taxon>Bacillota incertae sedis</taxon>
        <taxon>Candidatus Coprosoma</taxon>
    </lineage>
</organism>
<comment type="caution">
    <text evidence="1">The sequence shown here is derived from an EMBL/GenBank/DDBJ whole genome shotgun (WGS) entry which is preliminary data.</text>
</comment>